<gene>
    <name evidence="2" type="ORF">ACM46_13745</name>
</gene>
<evidence type="ECO:0000259" key="1">
    <source>
        <dbReference type="Pfam" id="PF19512"/>
    </source>
</evidence>
<sequence length="211" mass="24104">MQTVFDLEDLYKSYFSTTPYRISGPDLSMLGIPGWDFKNPSPRGTIHYSKNTIPFNKIGDYGQDIWFPALFKINEVDAIEIDTCTIAVNLSKTVVRTAVSERKGTVKELFNIDDYKFTIRGFLIGKNRRVPEDDIKSLKTIFETDQKVTLHGGYPEMFLVESCRVAVTSLEFPETQGKTHWIRPFSLTCESDFIADVKDLEVPQRNANTNQ</sequence>
<protein>
    <recommendedName>
        <fullName evidence="1">DUF6046 domain-containing protein</fullName>
    </recommendedName>
</protein>
<proteinExistence type="predicted"/>
<feature type="domain" description="DUF6046" evidence="1">
    <location>
        <begin position="83"/>
        <end position="197"/>
    </location>
</feature>
<dbReference type="Pfam" id="PF19512">
    <property type="entry name" value="DUF6046"/>
    <property type="match status" value="1"/>
</dbReference>
<dbReference type="RefSeq" id="WP_048507252.1">
    <property type="nucleotide sequence ID" value="NZ_LFND01000004.1"/>
</dbReference>
<accession>A0A0J7I9C6</accession>
<evidence type="ECO:0000313" key="3">
    <source>
        <dbReference type="Proteomes" id="UP000036261"/>
    </source>
</evidence>
<evidence type="ECO:0000313" key="2">
    <source>
        <dbReference type="EMBL" id="KMQ63008.1"/>
    </source>
</evidence>
<dbReference type="Proteomes" id="UP000036261">
    <property type="component" value="Unassembled WGS sequence"/>
</dbReference>
<dbReference type="STRING" id="558151.ACM46_13745"/>
<dbReference type="OrthoDB" id="1098595at2"/>
<organism evidence="2 3">
    <name type="scientific">Chryseobacterium angstadtii</name>
    <dbReference type="NCBI Taxonomy" id="558151"/>
    <lineage>
        <taxon>Bacteria</taxon>
        <taxon>Pseudomonadati</taxon>
        <taxon>Bacteroidota</taxon>
        <taxon>Flavobacteriia</taxon>
        <taxon>Flavobacteriales</taxon>
        <taxon>Weeksellaceae</taxon>
        <taxon>Chryseobacterium group</taxon>
        <taxon>Chryseobacterium</taxon>
    </lineage>
</organism>
<dbReference type="InterPro" id="IPR046109">
    <property type="entry name" value="DUF6046"/>
</dbReference>
<comment type="caution">
    <text evidence="2">The sequence shown here is derived from an EMBL/GenBank/DDBJ whole genome shotgun (WGS) entry which is preliminary data.</text>
</comment>
<name>A0A0J7I9C6_9FLAO</name>
<dbReference type="AlphaFoldDB" id="A0A0J7I9C6"/>
<dbReference type="EMBL" id="LFND01000004">
    <property type="protein sequence ID" value="KMQ63008.1"/>
    <property type="molecule type" value="Genomic_DNA"/>
</dbReference>
<reference evidence="2 3" key="1">
    <citation type="journal article" date="2013" name="Int. J. Syst. Evol. Microbiol.">
        <title>Chryseobacterium angstadtii sp. nov., isolated from a newt tank.</title>
        <authorList>
            <person name="Kirk K.E."/>
            <person name="Hoffman J.A."/>
            <person name="Smith K.A."/>
            <person name="Strahan B.L."/>
            <person name="Failor K.C."/>
            <person name="Krebs J.E."/>
            <person name="Gale A.N."/>
            <person name="Do T.D."/>
            <person name="Sontag T.C."/>
            <person name="Batties A.M."/>
            <person name="Mistiszyn K."/>
            <person name="Newman J.D."/>
        </authorList>
    </citation>
    <scope>NUCLEOTIDE SEQUENCE [LARGE SCALE GENOMIC DNA]</scope>
    <source>
        <strain evidence="2 3">KM</strain>
    </source>
</reference>
<keyword evidence="3" id="KW-1185">Reference proteome</keyword>
<dbReference type="PATRIC" id="fig|558151.6.peg.2908"/>